<feature type="signal peptide" evidence="1">
    <location>
        <begin position="1"/>
        <end position="18"/>
    </location>
</feature>
<accession>A0AAV6U1V0</accession>
<gene>
    <name evidence="2" type="ORF">JTE90_011841</name>
</gene>
<dbReference type="Proteomes" id="UP000827092">
    <property type="component" value="Unassembled WGS sequence"/>
</dbReference>
<evidence type="ECO:0000313" key="3">
    <source>
        <dbReference type="Proteomes" id="UP000827092"/>
    </source>
</evidence>
<protein>
    <submittedName>
        <fullName evidence="2">Uncharacterized protein</fullName>
    </submittedName>
</protein>
<dbReference type="AlphaFoldDB" id="A0AAV6U1V0"/>
<proteinExistence type="predicted"/>
<keyword evidence="1" id="KW-0732">Signal</keyword>
<name>A0AAV6U1V0_9ARAC</name>
<keyword evidence="3" id="KW-1185">Reference proteome</keyword>
<feature type="chain" id="PRO_5043989319" evidence="1">
    <location>
        <begin position="19"/>
        <end position="91"/>
    </location>
</feature>
<evidence type="ECO:0000313" key="2">
    <source>
        <dbReference type="EMBL" id="KAG8177949.1"/>
    </source>
</evidence>
<comment type="caution">
    <text evidence="2">The sequence shown here is derived from an EMBL/GenBank/DDBJ whole genome shotgun (WGS) entry which is preliminary data.</text>
</comment>
<dbReference type="EMBL" id="JAFNEN010000733">
    <property type="protein sequence ID" value="KAG8177949.1"/>
    <property type="molecule type" value="Genomic_DNA"/>
</dbReference>
<reference evidence="2 3" key="1">
    <citation type="journal article" date="2022" name="Nat. Ecol. Evol.">
        <title>A masculinizing supergene underlies an exaggerated male reproductive morph in a spider.</title>
        <authorList>
            <person name="Hendrickx F."/>
            <person name="De Corte Z."/>
            <person name="Sonet G."/>
            <person name="Van Belleghem S.M."/>
            <person name="Kostlbacher S."/>
            <person name="Vangestel C."/>
        </authorList>
    </citation>
    <scope>NUCLEOTIDE SEQUENCE [LARGE SCALE GENOMIC DNA]</scope>
    <source>
        <strain evidence="2">W744_W776</strain>
    </source>
</reference>
<sequence length="91" mass="10365">MNKLFVVLAAAVLVAAEAQTYFDYKVCTSDADCIAEVQYCEYQTYGVGYWYCRNYLKEGDFCYYAGSARCAPGLQCKAYQGTYTNLNYRCQ</sequence>
<evidence type="ECO:0000256" key="1">
    <source>
        <dbReference type="SAM" id="SignalP"/>
    </source>
</evidence>
<organism evidence="2 3">
    <name type="scientific">Oedothorax gibbosus</name>
    <dbReference type="NCBI Taxonomy" id="931172"/>
    <lineage>
        <taxon>Eukaryota</taxon>
        <taxon>Metazoa</taxon>
        <taxon>Ecdysozoa</taxon>
        <taxon>Arthropoda</taxon>
        <taxon>Chelicerata</taxon>
        <taxon>Arachnida</taxon>
        <taxon>Araneae</taxon>
        <taxon>Araneomorphae</taxon>
        <taxon>Entelegynae</taxon>
        <taxon>Araneoidea</taxon>
        <taxon>Linyphiidae</taxon>
        <taxon>Erigoninae</taxon>
        <taxon>Oedothorax</taxon>
    </lineage>
</organism>